<evidence type="ECO:0000259" key="3">
    <source>
        <dbReference type="Pfam" id="PF04389"/>
    </source>
</evidence>
<dbReference type="Proteomes" id="UP000216339">
    <property type="component" value="Unassembled WGS sequence"/>
</dbReference>
<keyword evidence="2" id="KW-0012">Acyltransferase</keyword>
<name>A0A271J1W6_9BACT</name>
<dbReference type="Gene3D" id="3.40.630.10">
    <property type="entry name" value="Zn peptidases"/>
    <property type="match status" value="1"/>
</dbReference>
<evidence type="ECO:0000313" key="5">
    <source>
        <dbReference type="Proteomes" id="UP000216339"/>
    </source>
</evidence>
<evidence type="ECO:0000256" key="1">
    <source>
        <dbReference type="ARBA" id="ARBA00022679"/>
    </source>
</evidence>
<dbReference type="GO" id="GO:0016603">
    <property type="term" value="F:glutaminyl-peptide cyclotransferase activity"/>
    <property type="evidence" value="ECO:0007669"/>
    <property type="project" value="TreeGrafter"/>
</dbReference>
<dbReference type="EMBL" id="MQWD01000001">
    <property type="protein sequence ID" value="PAP77044.1"/>
    <property type="molecule type" value="Genomic_DNA"/>
</dbReference>
<keyword evidence="1" id="KW-0808">Transferase</keyword>
<dbReference type="SUPFAM" id="SSF53187">
    <property type="entry name" value="Zn-dependent exopeptidases"/>
    <property type="match status" value="1"/>
</dbReference>
<dbReference type="OrthoDB" id="9773494at2"/>
<reference evidence="4 5" key="1">
    <citation type="submission" date="2016-11" db="EMBL/GenBank/DDBJ databases">
        <title>Study of marine rhodopsin-containing bacteria.</title>
        <authorList>
            <person name="Yoshizawa S."/>
            <person name="Kumagai Y."/>
            <person name="Kogure K."/>
        </authorList>
    </citation>
    <scope>NUCLEOTIDE SEQUENCE [LARGE SCALE GENOMIC DNA]</scope>
    <source>
        <strain evidence="4 5">SAORIC-28</strain>
    </source>
</reference>
<dbReference type="InterPro" id="IPR007484">
    <property type="entry name" value="Peptidase_M28"/>
</dbReference>
<dbReference type="GO" id="GO:0008270">
    <property type="term" value="F:zinc ion binding"/>
    <property type="evidence" value="ECO:0007669"/>
    <property type="project" value="TreeGrafter"/>
</dbReference>
<organism evidence="4 5">
    <name type="scientific">Rubrivirga marina</name>
    <dbReference type="NCBI Taxonomy" id="1196024"/>
    <lineage>
        <taxon>Bacteria</taxon>
        <taxon>Pseudomonadati</taxon>
        <taxon>Rhodothermota</taxon>
        <taxon>Rhodothermia</taxon>
        <taxon>Rhodothermales</taxon>
        <taxon>Rubricoccaceae</taxon>
        <taxon>Rubrivirga</taxon>
    </lineage>
</organism>
<feature type="domain" description="Peptidase M28" evidence="3">
    <location>
        <begin position="97"/>
        <end position="311"/>
    </location>
</feature>
<proteinExistence type="predicted"/>
<comment type="caution">
    <text evidence="4">The sequence shown here is derived from an EMBL/GenBank/DDBJ whole genome shotgun (WGS) entry which is preliminary data.</text>
</comment>
<dbReference type="PANTHER" id="PTHR12283">
    <property type="entry name" value="GLUTAMINYL-PEPTIDE CYCLOTRANSFERASE"/>
    <property type="match status" value="1"/>
</dbReference>
<gene>
    <name evidence="4" type="ORF">BSZ37_11685</name>
</gene>
<dbReference type="PANTHER" id="PTHR12283:SF6">
    <property type="entry name" value="GLUTAMINYL-PEPTIDE CYCLOTRANSFERASE-RELATED"/>
    <property type="match status" value="1"/>
</dbReference>
<keyword evidence="5" id="KW-1185">Reference proteome</keyword>
<protein>
    <recommendedName>
        <fullName evidence="3">Peptidase M28 domain-containing protein</fullName>
    </recommendedName>
</protein>
<dbReference type="AlphaFoldDB" id="A0A271J1W6"/>
<dbReference type="InterPro" id="IPR040234">
    <property type="entry name" value="QC/QCL"/>
</dbReference>
<dbReference type="RefSeq" id="WP_095510711.1">
    <property type="nucleotide sequence ID" value="NZ_MQWD01000001.1"/>
</dbReference>
<accession>A0A271J1W6</accession>
<evidence type="ECO:0000313" key="4">
    <source>
        <dbReference type="EMBL" id="PAP77044.1"/>
    </source>
</evidence>
<dbReference type="Pfam" id="PF04389">
    <property type="entry name" value="Peptidase_M28"/>
    <property type="match status" value="1"/>
</dbReference>
<evidence type="ECO:0000256" key="2">
    <source>
        <dbReference type="ARBA" id="ARBA00023315"/>
    </source>
</evidence>
<sequence length="318" mass="35084">MSRRLIVGGVVLALVAVAALVWWLRQPEPMPEFQGSRAYALVEAQTDFGPRVPGTPAHDSTRVWLVERLQVYADQVVEQQLRIPDPRDTTRAFTGSNIIASWQPDLRRRILLAAHWDTRPVADNDPDSTKRLQPVLGANDGASGVAVLLEVARLLDLHPLTRGVGVDVVLFDLEDLGTIDPSVPAPQRVPFAMGSEMFVLHNPTYRPEWGILLDMVGDTNLRIPKEGYSVRYAPEVVDRVWAAARRVGATAFVDEAGAAIQDDHVPFLRNGIPVVDLIHTPFPDTWHTTSDTPARVSPESLEQVGRVVVAMVWGPESE</sequence>